<accession>A0A4Y2EXQ4</accession>
<comment type="caution">
    <text evidence="1">The sequence shown here is derived from an EMBL/GenBank/DDBJ whole genome shotgun (WGS) entry which is preliminary data.</text>
</comment>
<keyword evidence="2" id="KW-1185">Reference proteome</keyword>
<proteinExistence type="predicted"/>
<evidence type="ECO:0000313" key="2">
    <source>
        <dbReference type="Proteomes" id="UP000499080"/>
    </source>
</evidence>
<dbReference type="Proteomes" id="UP000499080">
    <property type="component" value="Unassembled WGS sequence"/>
</dbReference>
<sequence>MPRWHSGKGLDFGVGGFQVRSPIPLKIRHVLGLLHVKSCVGVKRPPVGVVQKYPHRCGLPKKGARPGESRPTSMWRAGFIRYDTGIARTRAVLLKA</sequence>
<gene>
    <name evidence="1" type="ORF">AVEN_101636_1</name>
</gene>
<evidence type="ECO:0000313" key="1">
    <source>
        <dbReference type="EMBL" id="GBM33307.1"/>
    </source>
</evidence>
<organism evidence="1 2">
    <name type="scientific">Araneus ventricosus</name>
    <name type="common">Orbweaver spider</name>
    <name type="synonym">Epeira ventricosa</name>
    <dbReference type="NCBI Taxonomy" id="182803"/>
    <lineage>
        <taxon>Eukaryota</taxon>
        <taxon>Metazoa</taxon>
        <taxon>Ecdysozoa</taxon>
        <taxon>Arthropoda</taxon>
        <taxon>Chelicerata</taxon>
        <taxon>Arachnida</taxon>
        <taxon>Araneae</taxon>
        <taxon>Araneomorphae</taxon>
        <taxon>Entelegynae</taxon>
        <taxon>Araneoidea</taxon>
        <taxon>Araneidae</taxon>
        <taxon>Araneus</taxon>
    </lineage>
</organism>
<reference evidence="1 2" key="1">
    <citation type="journal article" date="2019" name="Sci. Rep.">
        <title>Orb-weaving spider Araneus ventricosus genome elucidates the spidroin gene catalogue.</title>
        <authorList>
            <person name="Kono N."/>
            <person name="Nakamura H."/>
            <person name="Ohtoshi R."/>
            <person name="Moran D.A.P."/>
            <person name="Shinohara A."/>
            <person name="Yoshida Y."/>
            <person name="Fujiwara M."/>
            <person name="Mori M."/>
            <person name="Tomita M."/>
            <person name="Arakawa K."/>
        </authorList>
    </citation>
    <scope>NUCLEOTIDE SEQUENCE [LARGE SCALE GENOMIC DNA]</scope>
</reference>
<name>A0A4Y2EXQ4_ARAVE</name>
<dbReference type="AlphaFoldDB" id="A0A4Y2EXQ4"/>
<dbReference type="EMBL" id="BGPR01000730">
    <property type="protein sequence ID" value="GBM33307.1"/>
    <property type="molecule type" value="Genomic_DNA"/>
</dbReference>
<protein>
    <submittedName>
        <fullName evidence="1">Uncharacterized protein</fullName>
    </submittedName>
</protein>